<feature type="compositionally biased region" description="Basic and acidic residues" evidence="1">
    <location>
        <begin position="11"/>
        <end position="20"/>
    </location>
</feature>
<proteinExistence type="predicted"/>
<dbReference type="NCBIfam" id="TIGR01760">
    <property type="entry name" value="tape_meas_TP901"/>
    <property type="match status" value="1"/>
</dbReference>
<dbReference type="Proteomes" id="UP000199476">
    <property type="component" value="Unassembled WGS sequence"/>
</dbReference>
<sequence>MIKANNRNFRSKMDESKRDMNGLSNAAEANRRKMRNWGLAITGAAVAVIGATTKVAGDFEEKMAEVHTLLGPESEGRIKELEENVKDMSIATGKSLDDLSGGLYQVISAFGESADSAAILETNAKAAAAGMATTTDSINLTSAITKAYGDTSAEAVEDVADLAFQTVRLGYENGPVAEQSAA</sequence>
<gene>
    <name evidence="2" type="ORF">SAMN04488692_12141</name>
</gene>
<dbReference type="EMBL" id="FNGO01000021">
    <property type="protein sequence ID" value="SDM21059.1"/>
    <property type="molecule type" value="Genomic_DNA"/>
</dbReference>
<dbReference type="AlphaFoldDB" id="A0A1G9RCL6"/>
<dbReference type="STRING" id="321763.SAMN04488692_12141"/>
<feature type="region of interest" description="Disordered" evidence="1">
    <location>
        <begin position="1"/>
        <end position="22"/>
    </location>
</feature>
<reference evidence="2 3" key="1">
    <citation type="submission" date="2016-10" db="EMBL/GenBank/DDBJ databases">
        <authorList>
            <person name="de Groot N.N."/>
        </authorList>
    </citation>
    <scope>NUCLEOTIDE SEQUENCE [LARGE SCALE GENOMIC DNA]</scope>
    <source>
        <strain evidence="2 3">SLAS-1</strain>
    </source>
</reference>
<organism evidence="2 3">
    <name type="scientific">Halarsenatibacter silvermanii</name>
    <dbReference type="NCBI Taxonomy" id="321763"/>
    <lineage>
        <taxon>Bacteria</taxon>
        <taxon>Bacillati</taxon>
        <taxon>Bacillota</taxon>
        <taxon>Clostridia</taxon>
        <taxon>Halanaerobiales</taxon>
        <taxon>Halarsenatibacteraceae</taxon>
        <taxon>Halarsenatibacter</taxon>
    </lineage>
</organism>
<keyword evidence="3" id="KW-1185">Reference proteome</keyword>
<dbReference type="InterPro" id="IPR010090">
    <property type="entry name" value="Phage_tape_meas"/>
</dbReference>
<evidence type="ECO:0000256" key="1">
    <source>
        <dbReference type="SAM" id="MobiDB-lite"/>
    </source>
</evidence>
<evidence type="ECO:0000313" key="2">
    <source>
        <dbReference type="EMBL" id="SDM21059.1"/>
    </source>
</evidence>
<evidence type="ECO:0000313" key="3">
    <source>
        <dbReference type="Proteomes" id="UP000199476"/>
    </source>
</evidence>
<accession>A0A1G9RCL6</accession>
<protein>
    <submittedName>
        <fullName evidence="2">Phage tail tape measure protein, TP901 family, core region</fullName>
    </submittedName>
</protein>
<name>A0A1G9RCL6_9FIRM</name>